<dbReference type="GO" id="GO:0008374">
    <property type="term" value="F:O-acyltransferase activity"/>
    <property type="evidence" value="ECO:0007669"/>
    <property type="project" value="InterPro"/>
</dbReference>
<keyword evidence="6" id="KW-0443">Lipid metabolism</keyword>
<evidence type="ECO:0000256" key="7">
    <source>
        <dbReference type="ARBA" id="ARBA00023136"/>
    </source>
</evidence>
<dbReference type="Proteomes" id="UP000087171">
    <property type="component" value="Chromosome Ca7"/>
</dbReference>
<dbReference type="InterPro" id="IPR032805">
    <property type="entry name" value="Wax_synthase_dom"/>
</dbReference>
<dbReference type="KEGG" id="cam:101512018"/>
<dbReference type="GeneID" id="101512018"/>
<protein>
    <submittedName>
        <fullName evidence="12">Acyl-CoA--sterol O-acyltransferase 1-like</fullName>
    </submittedName>
</protein>
<dbReference type="STRING" id="3827.A0A1S2YNZ6"/>
<dbReference type="RefSeq" id="XP_004507638.1">
    <property type="nucleotide sequence ID" value="XM_004507581.3"/>
</dbReference>
<dbReference type="GO" id="GO:0016020">
    <property type="term" value="C:membrane"/>
    <property type="evidence" value="ECO:0007669"/>
    <property type="project" value="UniProtKB-SubCell"/>
</dbReference>
<dbReference type="GO" id="GO:0006629">
    <property type="term" value="P:lipid metabolic process"/>
    <property type="evidence" value="ECO:0007669"/>
    <property type="project" value="UniProtKB-KW"/>
</dbReference>
<evidence type="ECO:0000313" key="12">
    <source>
        <dbReference type="RefSeq" id="XP_004507638.1"/>
    </source>
</evidence>
<evidence type="ECO:0000256" key="4">
    <source>
        <dbReference type="ARBA" id="ARBA00022692"/>
    </source>
</evidence>
<evidence type="ECO:0000256" key="5">
    <source>
        <dbReference type="ARBA" id="ARBA00022989"/>
    </source>
</evidence>
<keyword evidence="7 9" id="KW-0472">Membrane</keyword>
<reference evidence="12" key="2">
    <citation type="submission" date="2025-08" db="UniProtKB">
        <authorList>
            <consortium name="RefSeq"/>
        </authorList>
    </citation>
    <scope>IDENTIFICATION</scope>
    <source>
        <tissue evidence="12">Etiolated seedlings</tissue>
    </source>
</reference>
<proteinExistence type="inferred from homology"/>
<evidence type="ECO:0000256" key="6">
    <source>
        <dbReference type="ARBA" id="ARBA00023098"/>
    </source>
</evidence>
<feature type="transmembrane region" description="Helical" evidence="9">
    <location>
        <begin position="235"/>
        <end position="259"/>
    </location>
</feature>
<feature type="transmembrane region" description="Helical" evidence="9">
    <location>
        <begin position="163"/>
        <end position="182"/>
    </location>
</feature>
<evidence type="ECO:0000256" key="3">
    <source>
        <dbReference type="ARBA" id="ARBA00022679"/>
    </source>
</evidence>
<evidence type="ECO:0000256" key="8">
    <source>
        <dbReference type="ARBA" id="ARBA00023315"/>
    </source>
</evidence>
<keyword evidence="4 9" id="KW-0812">Transmembrane</keyword>
<feature type="transmembrane region" description="Helical" evidence="9">
    <location>
        <begin position="303"/>
        <end position="329"/>
    </location>
</feature>
<dbReference type="PaxDb" id="3827-XP_004507638.1"/>
<dbReference type="PANTHER" id="PTHR31595:SF38">
    <property type="entry name" value="MBOAT (MEMBRANE BOUND O-ACYL TRANSFERASE) FAMILY PROTEIN"/>
    <property type="match status" value="1"/>
</dbReference>
<feature type="transmembrane region" description="Helical" evidence="9">
    <location>
        <begin position="126"/>
        <end position="143"/>
    </location>
</feature>
<dbReference type="Pfam" id="PF13813">
    <property type="entry name" value="MBOAT_2"/>
    <property type="match status" value="1"/>
</dbReference>
<keyword evidence="8" id="KW-0012">Acyltransferase</keyword>
<evidence type="ECO:0000259" key="10">
    <source>
        <dbReference type="Pfam" id="PF13813"/>
    </source>
</evidence>
<keyword evidence="5 9" id="KW-1133">Transmembrane helix</keyword>
<gene>
    <name evidence="12" type="primary">LOC101512018</name>
</gene>
<accession>A0A1S2YNZ6</accession>
<evidence type="ECO:0000256" key="2">
    <source>
        <dbReference type="ARBA" id="ARBA00007282"/>
    </source>
</evidence>
<comment type="similarity">
    <text evidence="2">Belongs to the wax synthase family.</text>
</comment>
<feature type="transmembrane region" description="Helical" evidence="9">
    <location>
        <begin position="271"/>
        <end position="291"/>
    </location>
</feature>
<reference evidence="11" key="1">
    <citation type="journal article" date="2013" name="Nat. Biotechnol.">
        <title>Draft genome sequence of chickpea (Cicer arietinum) provides a resource for trait improvement.</title>
        <authorList>
            <person name="Varshney R.K."/>
            <person name="Song C."/>
            <person name="Saxena R.K."/>
            <person name="Azam S."/>
            <person name="Yu S."/>
            <person name="Sharpe A.G."/>
            <person name="Cannon S."/>
            <person name="Baek J."/>
            <person name="Rosen B.D."/>
            <person name="Tar'an B."/>
            <person name="Millan T."/>
            <person name="Zhang X."/>
            <person name="Ramsay L.D."/>
            <person name="Iwata A."/>
            <person name="Wang Y."/>
            <person name="Nelson W."/>
            <person name="Farmer A.D."/>
            <person name="Gaur P.M."/>
            <person name="Soderlund C."/>
            <person name="Penmetsa R.V."/>
            <person name="Xu C."/>
            <person name="Bharti A.K."/>
            <person name="He W."/>
            <person name="Winter P."/>
            <person name="Zhao S."/>
            <person name="Hane J.K."/>
            <person name="Carrasquilla-Garcia N."/>
            <person name="Condie J.A."/>
            <person name="Upadhyaya H.D."/>
            <person name="Luo M.C."/>
            <person name="Thudi M."/>
            <person name="Gowda C.L."/>
            <person name="Singh N.P."/>
            <person name="Lichtenzveig J."/>
            <person name="Gali K.K."/>
            <person name="Rubio J."/>
            <person name="Nadarajan N."/>
            <person name="Dolezel J."/>
            <person name="Bansal K.C."/>
            <person name="Xu X."/>
            <person name="Edwards D."/>
            <person name="Zhang G."/>
            <person name="Kahl G."/>
            <person name="Gil J."/>
            <person name="Singh K.B."/>
            <person name="Datta S.K."/>
            <person name="Jackson S.A."/>
            <person name="Wang J."/>
            <person name="Cook D.R."/>
        </authorList>
    </citation>
    <scope>NUCLEOTIDE SEQUENCE [LARGE SCALE GENOMIC DNA]</scope>
    <source>
        <strain evidence="11">cv. CDC Frontier</strain>
    </source>
</reference>
<name>A0A1S2YNZ6_CICAR</name>
<comment type="subcellular location">
    <subcellularLocation>
        <location evidence="1">Membrane</location>
        <topology evidence="1">Multi-pass membrane protein</topology>
    </subcellularLocation>
</comment>
<keyword evidence="11" id="KW-1185">Reference proteome</keyword>
<evidence type="ECO:0000256" key="9">
    <source>
        <dbReference type="SAM" id="Phobius"/>
    </source>
</evidence>
<organism evidence="11 12">
    <name type="scientific">Cicer arietinum</name>
    <name type="common">Chickpea</name>
    <name type="synonym">Garbanzo</name>
    <dbReference type="NCBI Taxonomy" id="3827"/>
    <lineage>
        <taxon>Eukaryota</taxon>
        <taxon>Viridiplantae</taxon>
        <taxon>Streptophyta</taxon>
        <taxon>Embryophyta</taxon>
        <taxon>Tracheophyta</taxon>
        <taxon>Spermatophyta</taxon>
        <taxon>Magnoliopsida</taxon>
        <taxon>eudicotyledons</taxon>
        <taxon>Gunneridae</taxon>
        <taxon>Pentapetalae</taxon>
        <taxon>rosids</taxon>
        <taxon>fabids</taxon>
        <taxon>Fabales</taxon>
        <taxon>Fabaceae</taxon>
        <taxon>Papilionoideae</taxon>
        <taxon>50 kb inversion clade</taxon>
        <taxon>NPAAA clade</taxon>
        <taxon>Hologalegina</taxon>
        <taxon>IRL clade</taxon>
        <taxon>Cicereae</taxon>
        <taxon>Cicer</taxon>
    </lineage>
</organism>
<dbReference type="eggNOG" id="ENOG502QW01">
    <property type="taxonomic scope" value="Eukaryota"/>
</dbReference>
<sequence length="333" mass="38553">MIEGEIHNFIKVWSIATTLFCYIYKIGKVIPKGKVRVVALFPPIIIIFLLPVNLTSIHLGGSCSLFLAWLSTFKLLLFVFSKGPLSSNPPHNLLHFLLLASLPIKFQNDNNKKINLNKIKVVPRNWFELLVMAILTYYVFIPLNKYKENLHPLILKSLYSLHLYTGIEMFISMIHIIVRYLIQVELEEPFNKPYLSTSVQDFWGKRWNIMVSRILHPTVYEPMVKASSKVIGRKWAPLPAAVATFLVSGLMHEMMFYYIKREKATWQVWEPCWDSMCFFLIHGVCVALEIAYKKIFKPKHRLLPRFVSCILTTSFVVSTVLCLFAPALLRCIV</sequence>
<dbReference type="InterPro" id="IPR044851">
    <property type="entry name" value="Wax_synthase"/>
</dbReference>
<keyword evidence="3" id="KW-0808">Transferase</keyword>
<evidence type="ECO:0000256" key="1">
    <source>
        <dbReference type="ARBA" id="ARBA00004141"/>
    </source>
</evidence>
<dbReference type="OrthoDB" id="1077582at2759"/>
<dbReference type="PANTHER" id="PTHR31595">
    <property type="entry name" value="LONG-CHAIN-ALCOHOL O-FATTY-ACYLTRANSFERASE 3-RELATED"/>
    <property type="match status" value="1"/>
</dbReference>
<dbReference type="AlphaFoldDB" id="A0A1S2YNZ6"/>
<feature type="transmembrane region" description="Helical" evidence="9">
    <location>
        <begin position="37"/>
        <end position="70"/>
    </location>
</feature>
<feature type="domain" description="Wax synthase" evidence="10">
    <location>
        <begin position="189"/>
        <end position="280"/>
    </location>
</feature>
<evidence type="ECO:0000313" key="11">
    <source>
        <dbReference type="Proteomes" id="UP000087171"/>
    </source>
</evidence>